<name>A5B1S1_VITVI</name>
<gene>
    <name evidence="1" type="ORF">VITISV_031567</name>
</gene>
<organism evidence="1">
    <name type="scientific">Vitis vinifera</name>
    <name type="common">Grape</name>
    <dbReference type="NCBI Taxonomy" id="29760"/>
    <lineage>
        <taxon>Eukaryota</taxon>
        <taxon>Viridiplantae</taxon>
        <taxon>Streptophyta</taxon>
        <taxon>Embryophyta</taxon>
        <taxon>Tracheophyta</taxon>
        <taxon>Spermatophyta</taxon>
        <taxon>Magnoliopsida</taxon>
        <taxon>eudicotyledons</taxon>
        <taxon>Gunneridae</taxon>
        <taxon>Pentapetalae</taxon>
        <taxon>rosids</taxon>
        <taxon>Vitales</taxon>
        <taxon>Vitaceae</taxon>
        <taxon>Viteae</taxon>
        <taxon>Vitis</taxon>
    </lineage>
</organism>
<reference evidence="1" key="1">
    <citation type="journal article" date="2007" name="PLoS ONE">
        <title>The first genome sequence of an elite grapevine cultivar (Pinot noir Vitis vinifera L.): coping with a highly heterozygous genome.</title>
        <authorList>
            <person name="Velasco R."/>
            <person name="Zharkikh A."/>
            <person name="Troggio M."/>
            <person name="Cartwright D.A."/>
            <person name="Cestaro A."/>
            <person name="Pruss D."/>
            <person name="Pindo M."/>
            <person name="FitzGerald L.M."/>
            <person name="Vezzulli S."/>
            <person name="Reid J."/>
            <person name="Malacarne G."/>
            <person name="Iliev D."/>
            <person name="Coppola G."/>
            <person name="Wardell B."/>
            <person name="Micheletti D."/>
            <person name="Macalma T."/>
            <person name="Facci M."/>
            <person name="Mitchell J.T."/>
            <person name="Perazzolli M."/>
            <person name="Eldredge G."/>
            <person name="Gatto P."/>
            <person name="Oyzerski R."/>
            <person name="Moretto M."/>
            <person name="Gutin N."/>
            <person name="Stefanini M."/>
            <person name="Chen Y."/>
            <person name="Segala C."/>
            <person name="Davenport C."/>
            <person name="Dematte L."/>
            <person name="Mraz A."/>
            <person name="Battilana J."/>
            <person name="Stormo K."/>
            <person name="Costa F."/>
            <person name="Tao Q."/>
            <person name="Si-Ammour A."/>
            <person name="Harkins T."/>
            <person name="Lackey A."/>
            <person name="Perbost C."/>
            <person name="Taillon B."/>
            <person name="Stella A."/>
            <person name="Solovyev V."/>
            <person name="Fawcett J.A."/>
            <person name="Sterck L."/>
            <person name="Vandepoele K."/>
            <person name="Grando S.M."/>
            <person name="Toppo S."/>
            <person name="Moser C."/>
            <person name="Lanchbury J."/>
            <person name="Bogden R."/>
            <person name="Skolnick M."/>
            <person name="Sgaramella V."/>
            <person name="Bhatnagar S.K."/>
            <person name="Fontana P."/>
            <person name="Gutin A."/>
            <person name="Van de Peer Y."/>
            <person name="Salamini F."/>
            <person name="Viola R."/>
        </authorList>
    </citation>
    <scope>NUCLEOTIDE SEQUENCE</scope>
</reference>
<sequence>MRQLGLFEHQDLKEFTKWDSGCEISGEDGTSAEKNFGCEGGDVRMEWQRENDRMLAEKNFRMQGRSDGMVAGGIPGAMCPDGMAAEEFRMRYVRVEWRRKEFPDAICPSGMAAGGILDAICPDGMNVVMSSMKDRYGLYGYEGLATFFLQSVPSRRPAGPPSREISPMA</sequence>
<evidence type="ECO:0000313" key="1">
    <source>
        <dbReference type="EMBL" id="CAN69583.1"/>
    </source>
</evidence>
<dbReference type="EMBL" id="AM443613">
    <property type="protein sequence ID" value="CAN69583.1"/>
    <property type="molecule type" value="Genomic_DNA"/>
</dbReference>
<protein>
    <submittedName>
        <fullName evidence="1">Uncharacterized protein</fullName>
    </submittedName>
</protein>
<proteinExistence type="predicted"/>
<dbReference type="AlphaFoldDB" id="A5B1S1"/>
<accession>A5B1S1</accession>